<dbReference type="Gene3D" id="3.50.50.60">
    <property type="entry name" value="FAD/NAD(P)-binding domain"/>
    <property type="match status" value="1"/>
</dbReference>
<dbReference type="PANTHER" id="PTHR42685:SF22">
    <property type="entry name" value="CONDITIONED MEDIUM FACTOR RECEPTOR 1"/>
    <property type="match status" value="1"/>
</dbReference>
<dbReference type="NCBIfam" id="TIGR02032">
    <property type="entry name" value="GG-red-SF"/>
    <property type="match status" value="1"/>
</dbReference>
<feature type="domain" description="FAD-binding" evidence="1">
    <location>
        <begin position="1"/>
        <end position="168"/>
    </location>
</feature>
<dbReference type="EMBL" id="UINC01006184">
    <property type="protein sequence ID" value="SVA25997.1"/>
    <property type="molecule type" value="Genomic_DNA"/>
</dbReference>
<protein>
    <recommendedName>
        <fullName evidence="1">FAD-binding domain-containing protein</fullName>
    </recommendedName>
</protein>
<dbReference type="InterPro" id="IPR036188">
    <property type="entry name" value="FAD/NAD-bd_sf"/>
</dbReference>
<dbReference type="AlphaFoldDB" id="A0A381UF81"/>
<dbReference type="GO" id="GO:0071949">
    <property type="term" value="F:FAD binding"/>
    <property type="evidence" value="ECO:0007669"/>
    <property type="project" value="InterPro"/>
</dbReference>
<organism evidence="2">
    <name type="scientific">marine metagenome</name>
    <dbReference type="NCBI Taxonomy" id="408172"/>
    <lineage>
        <taxon>unclassified sequences</taxon>
        <taxon>metagenomes</taxon>
        <taxon>ecological metagenomes</taxon>
    </lineage>
</organism>
<proteinExistence type="predicted"/>
<name>A0A381UF81_9ZZZZ</name>
<dbReference type="InterPro" id="IPR050407">
    <property type="entry name" value="Geranylgeranyl_reductase"/>
</dbReference>
<dbReference type="InterPro" id="IPR002938">
    <property type="entry name" value="FAD-bd"/>
</dbReference>
<sequence>VVGGGPAGSAAAVTLARGGRSVLVVDKAHFPRDKCCGDGLTTMALRLGEHLGLDPEPLADWQPVDSAVVHSPSGRTMRFPLPSGDGSYAAVVPRTSYDAALLDLARSAGAEVREGCSFTSIGLPSEGAELIVEGLGEVRASNVVAADGMWSPVRRALGLPDREGRGEWLAFRQYVSGAGPRAADLHVWFEADLLPGYAWSFPLPDGRANVGLGVLRGRSSLGGPTGRLAAGLLDRPALRAVLGEGATAEDRMSAWPIPAHLDRAVLAHGPVLFAGDAAAATDALTGEGIGQALLTGILAGEAVLAGGPPAGIGRRYDKSVRHHLLADHRMSVALQHILSQPLGARATLRMAAVSSWSRRNFARWMFEDYQRALVATPRRWRRGALGRPGAYPRRLDG</sequence>
<dbReference type="InterPro" id="IPR011777">
    <property type="entry name" value="Geranylgeranyl_Rdtase_fam"/>
</dbReference>
<accession>A0A381UF81</accession>
<reference evidence="2" key="1">
    <citation type="submission" date="2018-05" db="EMBL/GenBank/DDBJ databases">
        <authorList>
            <person name="Lanie J.A."/>
            <person name="Ng W.-L."/>
            <person name="Kazmierczak K.M."/>
            <person name="Andrzejewski T.M."/>
            <person name="Davidsen T.M."/>
            <person name="Wayne K.J."/>
            <person name="Tettelin H."/>
            <person name="Glass J.I."/>
            <person name="Rusch D."/>
            <person name="Podicherti R."/>
            <person name="Tsui H.-C.T."/>
            <person name="Winkler M.E."/>
        </authorList>
    </citation>
    <scope>NUCLEOTIDE SEQUENCE</scope>
</reference>
<dbReference type="PANTHER" id="PTHR42685">
    <property type="entry name" value="GERANYLGERANYL DIPHOSPHATE REDUCTASE"/>
    <property type="match status" value="1"/>
</dbReference>
<dbReference type="SUPFAM" id="SSF51905">
    <property type="entry name" value="FAD/NAD(P)-binding domain"/>
    <property type="match status" value="1"/>
</dbReference>
<evidence type="ECO:0000259" key="1">
    <source>
        <dbReference type="Pfam" id="PF01494"/>
    </source>
</evidence>
<evidence type="ECO:0000313" key="2">
    <source>
        <dbReference type="EMBL" id="SVA25997.1"/>
    </source>
</evidence>
<dbReference type="Pfam" id="PF01494">
    <property type="entry name" value="FAD_binding_3"/>
    <property type="match status" value="1"/>
</dbReference>
<feature type="non-terminal residue" evidence="2">
    <location>
        <position position="1"/>
    </location>
</feature>
<gene>
    <name evidence="2" type="ORF">METZ01_LOCUS78851</name>
</gene>
<dbReference type="GO" id="GO:0016628">
    <property type="term" value="F:oxidoreductase activity, acting on the CH-CH group of donors, NAD or NADP as acceptor"/>
    <property type="evidence" value="ECO:0007669"/>
    <property type="project" value="InterPro"/>
</dbReference>